<feature type="region of interest" description="Disordered" evidence="2">
    <location>
        <begin position="165"/>
        <end position="184"/>
    </location>
</feature>
<organism evidence="3 4">
    <name type="scientific">Citrullus colocynthis</name>
    <name type="common">colocynth</name>
    <dbReference type="NCBI Taxonomy" id="252529"/>
    <lineage>
        <taxon>Eukaryota</taxon>
        <taxon>Viridiplantae</taxon>
        <taxon>Streptophyta</taxon>
        <taxon>Embryophyta</taxon>
        <taxon>Tracheophyta</taxon>
        <taxon>Spermatophyta</taxon>
        <taxon>Magnoliopsida</taxon>
        <taxon>eudicotyledons</taxon>
        <taxon>Gunneridae</taxon>
        <taxon>Pentapetalae</taxon>
        <taxon>rosids</taxon>
        <taxon>fabids</taxon>
        <taxon>Cucurbitales</taxon>
        <taxon>Cucurbitaceae</taxon>
        <taxon>Benincaseae</taxon>
        <taxon>Citrullus</taxon>
    </lineage>
</organism>
<keyword evidence="1" id="KW-0175">Coiled coil</keyword>
<keyword evidence="4" id="KW-1185">Reference proteome</keyword>
<sequence>MKIFSISIYHYSNISRQQVMSARSMVISENQKLFLSLINEYAAEKMKDEQRIVVLKKRVEELRNELEATNAELENVKRAKETTEQELKGCEVELSLNESSIQTLEARISVLQGEIASIGSELDSLKCEENLTRDQFINHLFALNTKIRKFQDQLYMKNVASIGNATEESHKPEEDNAKTSSQSVEERLIKLVTKISHGNDDHHLTDEQFISQNREVLIYLEKRKAEMVMMAKGRKELEVLTKYPLLIILIYDIWLLTFKC</sequence>
<dbReference type="Gene3D" id="1.20.5.340">
    <property type="match status" value="1"/>
</dbReference>
<accession>A0ABP0YV38</accession>
<dbReference type="InterPro" id="IPR053327">
    <property type="entry name" value="KIP"/>
</dbReference>
<proteinExistence type="predicted"/>
<dbReference type="PANTHER" id="PTHR36001">
    <property type="entry name" value="CTAGE FAMILY PROTEIN-RELATED"/>
    <property type="match status" value="1"/>
</dbReference>
<protein>
    <submittedName>
        <fullName evidence="3">Uncharacterized protein</fullName>
    </submittedName>
</protein>
<feature type="compositionally biased region" description="Basic and acidic residues" evidence="2">
    <location>
        <begin position="167"/>
        <end position="177"/>
    </location>
</feature>
<feature type="coiled-coil region" evidence="1">
    <location>
        <begin position="45"/>
        <end position="93"/>
    </location>
</feature>
<reference evidence="3 4" key="1">
    <citation type="submission" date="2024-03" db="EMBL/GenBank/DDBJ databases">
        <authorList>
            <person name="Gkanogiannis A."/>
            <person name="Becerra Lopez-Lavalle L."/>
        </authorList>
    </citation>
    <scope>NUCLEOTIDE SEQUENCE [LARGE SCALE GENOMIC DNA]</scope>
</reference>
<evidence type="ECO:0000313" key="3">
    <source>
        <dbReference type="EMBL" id="CAK9322625.1"/>
    </source>
</evidence>
<evidence type="ECO:0000313" key="4">
    <source>
        <dbReference type="Proteomes" id="UP001642487"/>
    </source>
</evidence>
<dbReference type="Proteomes" id="UP001642487">
    <property type="component" value="Chromosome 5"/>
</dbReference>
<gene>
    <name evidence="3" type="ORF">CITCOLO1_LOCUS14780</name>
</gene>
<name>A0ABP0YV38_9ROSI</name>
<evidence type="ECO:0000256" key="1">
    <source>
        <dbReference type="SAM" id="Coils"/>
    </source>
</evidence>
<dbReference type="EMBL" id="OZ021739">
    <property type="protein sequence ID" value="CAK9322625.1"/>
    <property type="molecule type" value="Genomic_DNA"/>
</dbReference>
<evidence type="ECO:0000256" key="2">
    <source>
        <dbReference type="SAM" id="MobiDB-lite"/>
    </source>
</evidence>
<dbReference type="PANTHER" id="PTHR36001:SF2">
    <property type="entry name" value="CTAGE FAMILY PROTEIN-RELATED"/>
    <property type="match status" value="1"/>
</dbReference>